<dbReference type="GO" id="GO:0009236">
    <property type="term" value="P:cobalamin biosynthetic process"/>
    <property type="evidence" value="ECO:0007669"/>
    <property type="project" value="UniProtKB-UniRule"/>
</dbReference>
<dbReference type="EC" id="2.5.1.17" evidence="4"/>
<comment type="pathway">
    <text evidence="4">Cofactor biosynthesis; adenosylcobalamin biosynthesis; adenosylcobalamin from cob(II)yrinate a,c-diamide: step 2/7.</text>
</comment>
<dbReference type="Gene3D" id="1.20.1200.10">
    <property type="entry name" value="Cobalamin adenosyltransferase-like"/>
    <property type="match status" value="1"/>
</dbReference>
<dbReference type="GO" id="GO:0008817">
    <property type="term" value="F:corrinoid adenosyltransferase activity"/>
    <property type="evidence" value="ECO:0007669"/>
    <property type="project" value="UniProtKB-UniRule"/>
</dbReference>
<name>A0A933GNY6_UNCTE</name>
<dbReference type="InterPro" id="IPR036451">
    <property type="entry name" value="CblAdoTrfase-like_sf"/>
</dbReference>
<dbReference type="InterPro" id="IPR016030">
    <property type="entry name" value="CblAdoTrfase-like"/>
</dbReference>
<evidence type="ECO:0000256" key="3">
    <source>
        <dbReference type="ARBA" id="ARBA00022840"/>
    </source>
</evidence>
<keyword evidence="3 4" id="KW-0067">ATP-binding</keyword>
<evidence type="ECO:0000313" key="7">
    <source>
        <dbReference type="Proteomes" id="UP000772181"/>
    </source>
</evidence>
<comment type="similarity">
    <text evidence="4">Belongs to the Cob(I)alamin adenosyltransferase family.</text>
</comment>
<dbReference type="AlphaFoldDB" id="A0A933GNY6"/>
<dbReference type="PANTHER" id="PTHR12213:SF0">
    <property type="entry name" value="CORRINOID ADENOSYLTRANSFERASE MMAB"/>
    <property type="match status" value="1"/>
</dbReference>
<comment type="catalytic activity">
    <reaction evidence="4">
        <text>2 cob(II)alamin + reduced [electron-transfer flavoprotein] + 2 ATP = 2 adenosylcob(III)alamin + 2 triphosphate + oxidized [electron-transfer flavoprotein] + 3 H(+)</text>
        <dbReference type="Rhea" id="RHEA:28671"/>
        <dbReference type="Rhea" id="RHEA-COMP:10685"/>
        <dbReference type="Rhea" id="RHEA-COMP:10686"/>
        <dbReference type="ChEBI" id="CHEBI:15378"/>
        <dbReference type="ChEBI" id="CHEBI:16304"/>
        <dbReference type="ChEBI" id="CHEBI:18036"/>
        <dbReference type="ChEBI" id="CHEBI:18408"/>
        <dbReference type="ChEBI" id="CHEBI:30616"/>
        <dbReference type="ChEBI" id="CHEBI:57692"/>
        <dbReference type="ChEBI" id="CHEBI:58307"/>
        <dbReference type="EC" id="2.5.1.17"/>
    </reaction>
</comment>
<keyword evidence="2 4" id="KW-0547">Nucleotide-binding</keyword>
<dbReference type="InterPro" id="IPR029499">
    <property type="entry name" value="PduO-typ"/>
</dbReference>
<dbReference type="EMBL" id="JACQWF010000332">
    <property type="protein sequence ID" value="MBI4596199.1"/>
    <property type="molecule type" value="Genomic_DNA"/>
</dbReference>
<organism evidence="6 7">
    <name type="scientific">Tectimicrobiota bacterium</name>
    <dbReference type="NCBI Taxonomy" id="2528274"/>
    <lineage>
        <taxon>Bacteria</taxon>
        <taxon>Pseudomonadati</taxon>
        <taxon>Nitrospinota/Tectimicrobiota group</taxon>
        <taxon>Candidatus Tectimicrobiota</taxon>
    </lineage>
</organism>
<comment type="catalytic activity">
    <reaction evidence="4">
        <text>2 cob(II)yrinate a,c diamide + reduced [electron-transfer flavoprotein] + 2 ATP = 2 adenosylcob(III)yrinate a,c-diamide + 2 triphosphate + oxidized [electron-transfer flavoprotein] + 3 H(+)</text>
        <dbReference type="Rhea" id="RHEA:11528"/>
        <dbReference type="Rhea" id="RHEA-COMP:10685"/>
        <dbReference type="Rhea" id="RHEA-COMP:10686"/>
        <dbReference type="ChEBI" id="CHEBI:15378"/>
        <dbReference type="ChEBI" id="CHEBI:18036"/>
        <dbReference type="ChEBI" id="CHEBI:30616"/>
        <dbReference type="ChEBI" id="CHEBI:57692"/>
        <dbReference type="ChEBI" id="CHEBI:58307"/>
        <dbReference type="ChEBI" id="CHEBI:58503"/>
        <dbReference type="ChEBI" id="CHEBI:58537"/>
        <dbReference type="EC" id="2.5.1.17"/>
    </reaction>
</comment>
<protein>
    <recommendedName>
        <fullName evidence="4">Corrinoid adenosyltransferase</fullName>
        <ecNumber evidence="4">2.5.1.17</ecNumber>
    </recommendedName>
    <alternativeName>
        <fullName evidence="4">Cob(II)alamin adenosyltransferase</fullName>
    </alternativeName>
    <alternativeName>
        <fullName evidence="4">Cob(II)yrinic acid a,c-diamide adenosyltransferase</fullName>
    </alternativeName>
    <alternativeName>
        <fullName evidence="4">Cobinamide/cobalamin adenosyltransferase</fullName>
    </alternativeName>
</protein>
<reference evidence="6" key="1">
    <citation type="submission" date="2020-07" db="EMBL/GenBank/DDBJ databases">
        <title>Huge and variable diversity of episymbiotic CPR bacteria and DPANN archaea in groundwater ecosystems.</title>
        <authorList>
            <person name="He C.Y."/>
            <person name="Keren R."/>
            <person name="Whittaker M."/>
            <person name="Farag I.F."/>
            <person name="Doudna J."/>
            <person name="Cate J.H.D."/>
            <person name="Banfield J.F."/>
        </authorList>
    </citation>
    <scope>NUCLEOTIDE SEQUENCE</scope>
    <source>
        <strain evidence="6">NC_groundwater_1482_Ag_S-0.65um_47_24</strain>
    </source>
</reference>
<gene>
    <name evidence="6" type="ORF">HY730_07485</name>
</gene>
<evidence type="ECO:0000256" key="4">
    <source>
        <dbReference type="RuleBase" id="RU366026"/>
    </source>
</evidence>
<keyword evidence="1 4" id="KW-0808">Transferase</keyword>
<proteinExistence type="inferred from homology"/>
<dbReference type="PANTHER" id="PTHR12213">
    <property type="entry name" value="CORRINOID ADENOSYLTRANSFERASE"/>
    <property type="match status" value="1"/>
</dbReference>
<evidence type="ECO:0000256" key="1">
    <source>
        <dbReference type="ARBA" id="ARBA00022679"/>
    </source>
</evidence>
<dbReference type="Proteomes" id="UP000772181">
    <property type="component" value="Unassembled WGS sequence"/>
</dbReference>
<dbReference type="Pfam" id="PF01923">
    <property type="entry name" value="Cob_adeno_trans"/>
    <property type="match status" value="1"/>
</dbReference>
<accession>A0A933GNY6</accession>
<dbReference type="SUPFAM" id="SSF89028">
    <property type="entry name" value="Cobalamin adenosyltransferase-like"/>
    <property type="match status" value="1"/>
</dbReference>
<dbReference type="GO" id="GO:0005524">
    <property type="term" value="F:ATP binding"/>
    <property type="evidence" value="ECO:0007669"/>
    <property type="project" value="UniProtKB-UniRule"/>
</dbReference>
<evidence type="ECO:0000256" key="2">
    <source>
        <dbReference type="ARBA" id="ARBA00022741"/>
    </source>
</evidence>
<evidence type="ECO:0000259" key="5">
    <source>
        <dbReference type="Pfam" id="PF01923"/>
    </source>
</evidence>
<keyword evidence="4" id="KW-0169">Cobalamin biosynthesis</keyword>
<comment type="caution">
    <text evidence="6">The sequence shown here is derived from an EMBL/GenBank/DDBJ whole genome shotgun (WGS) entry which is preliminary data.</text>
</comment>
<dbReference type="NCBIfam" id="TIGR00636">
    <property type="entry name" value="PduO_Nterm"/>
    <property type="match status" value="1"/>
</dbReference>
<sequence>MKFNKRGDLGTTSLLFGERTSKFDLRVETYGTIDEAVSTLGLARATSPNEKVKEKLLYIQKELFVLGAELATPKDHRSKLKDTIDSAKVELLEKAIEELEKEVDIGSSFIIPGNTVSSAAIDMGRTVIRRTERLAGRLRQEGTFENVEILRYLNRLADFLFTLARYEEFLLKETAPRLQSESLKS</sequence>
<feature type="domain" description="Cobalamin adenosyltransferase-like" evidence="5">
    <location>
        <begin position="4"/>
        <end position="166"/>
    </location>
</feature>
<evidence type="ECO:0000313" key="6">
    <source>
        <dbReference type="EMBL" id="MBI4596199.1"/>
    </source>
</evidence>